<dbReference type="EMBL" id="CP014501">
    <property type="protein sequence ID" value="ANB13316.1"/>
    <property type="molecule type" value="Genomic_DNA"/>
</dbReference>
<dbReference type="GO" id="GO:0042803">
    <property type="term" value="F:protein homodimerization activity"/>
    <property type="evidence" value="ECO:0007669"/>
    <property type="project" value="TreeGrafter"/>
</dbReference>
<evidence type="ECO:0000256" key="1">
    <source>
        <dbReference type="ARBA" id="ARBA00009674"/>
    </source>
</evidence>
<dbReference type="KEGG" id="slb:AWJ20_1602"/>
<evidence type="ECO:0000256" key="3">
    <source>
        <dbReference type="ARBA" id="ARBA00022927"/>
    </source>
</evidence>
<dbReference type="GeneID" id="30033423"/>
<accession>A0A167DUU7</accession>
<protein>
    <submittedName>
        <fullName evidence="4">ESCRT-II subunit protein VPS25</fullName>
    </submittedName>
</protein>
<dbReference type="InterPro" id="IPR014041">
    <property type="entry name" value="ESCRT-II_cplx_Vps25-sub_N"/>
</dbReference>
<dbReference type="OrthoDB" id="245150at2759"/>
<dbReference type="InterPro" id="IPR036390">
    <property type="entry name" value="WH_DNA-bd_sf"/>
</dbReference>
<organism evidence="4 5">
    <name type="scientific">Sugiyamaella lignohabitans</name>
    <dbReference type="NCBI Taxonomy" id="796027"/>
    <lineage>
        <taxon>Eukaryota</taxon>
        <taxon>Fungi</taxon>
        <taxon>Dikarya</taxon>
        <taxon>Ascomycota</taxon>
        <taxon>Saccharomycotina</taxon>
        <taxon>Dipodascomycetes</taxon>
        <taxon>Dipodascales</taxon>
        <taxon>Trichomonascaceae</taxon>
        <taxon>Sugiyamaella</taxon>
    </lineage>
</organism>
<dbReference type="InterPro" id="IPR036388">
    <property type="entry name" value="WH-like_DNA-bd_sf"/>
</dbReference>
<keyword evidence="2" id="KW-0813">Transport</keyword>
<dbReference type="AlphaFoldDB" id="A0A167DUU7"/>
<proteinExistence type="inferred from homology"/>
<evidence type="ECO:0000256" key="2">
    <source>
        <dbReference type="ARBA" id="ARBA00022448"/>
    </source>
</evidence>
<dbReference type="PANTHER" id="PTHR13149">
    <property type="entry name" value="VACUOLAR PROTEIN SORTING-ASSOCIATED PROTEIN VPS25"/>
    <property type="match status" value="1"/>
</dbReference>
<evidence type="ECO:0000313" key="4">
    <source>
        <dbReference type="EMBL" id="ANB13316.1"/>
    </source>
</evidence>
<dbReference type="Gene3D" id="1.10.10.10">
    <property type="entry name" value="Winged helix-like DNA-binding domain superfamily/Winged helix DNA-binding domain"/>
    <property type="match status" value="1"/>
</dbReference>
<dbReference type="GO" id="GO:0005198">
    <property type="term" value="F:structural molecule activity"/>
    <property type="evidence" value="ECO:0007669"/>
    <property type="project" value="TreeGrafter"/>
</dbReference>
<evidence type="ECO:0000313" key="5">
    <source>
        <dbReference type="Proteomes" id="UP000189580"/>
    </source>
</evidence>
<dbReference type="GO" id="GO:0043328">
    <property type="term" value="P:protein transport to vacuole involved in ubiquitin-dependent protein catabolic process via the multivesicular body sorting pathway"/>
    <property type="evidence" value="ECO:0007669"/>
    <property type="project" value="TreeGrafter"/>
</dbReference>
<dbReference type="RefSeq" id="XP_018735793.1">
    <property type="nucleotide sequence ID" value="XM_018878496.1"/>
</dbReference>
<dbReference type="PANTHER" id="PTHR13149:SF0">
    <property type="entry name" value="VACUOLAR PROTEIN-SORTING-ASSOCIATED PROTEIN 25"/>
    <property type="match status" value="1"/>
</dbReference>
<dbReference type="SUPFAM" id="SSF46785">
    <property type="entry name" value="Winged helix' DNA-binding domain"/>
    <property type="match status" value="2"/>
</dbReference>
<name>A0A167DUU7_9ASCO</name>
<sequence length="211" mass="23987">METNIDSEDDFKYPSIFEFPPFFTKQINEQTWKSQLASWDSLILAYCQHYKVWKLSVGSTKNNSLENDLVDGLSGTSLNGSNGSDDVNSKLFANPRINRALKQETIKLIFEYMVEKGHAEWEKSSSKQQIFVYFKRPDEWATDIRRWVDSTGQTGSVLTFYEIAHGDLVASQDFAGIDDTILRKAIDNLVSKNQAVIIKASDNQIMGVKIL</sequence>
<dbReference type="InterPro" id="IPR008570">
    <property type="entry name" value="ESCRT-II_cplx_Vps25-sub"/>
</dbReference>
<dbReference type="GO" id="GO:0000814">
    <property type="term" value="C:ESCRT II complex"/>
    <property type="evidence" value="ECO:0007669"/>
    <property type="project" value="InterPro"/>
</dbReference>
<keyword evidence="5" id="KW-1185">Reference proteome</keyword>
<dbReference type="Gene3D" id="1.10.10.570">
    <property type="entry name" value="Winged helix' DNA-binding domain. Chain C. Domain 1"/>
    <property type="match status" value="1"/>
</dbReference>
<dbReference type="Proteomes" id="UP000189580">
    <property type="component" value="Chromosome a"/>
</dbReference>
<dbReference type="Pfam" id="PF05871">
    <property type="entry name" value="ESCRT-II"/>
    <property type="match status" value="1"/>
</dbReference>
<gene>
    <name evidence="4" type="primary">VPS25</name>
    <name evidence="4" type="ORF">AWJ20_1602</name>
</gene>
<keyword evidence="3" id="KW-0653">Protein transport</keyword>
<reference evidence="4 5" key="1">
    <citation type="submission" date="2016-02" db="EMBL/GenBank/DDBJ databases">
        <title>Complete genome sequence and transcriptome regulation of the pentose utilising yeast Sugiyamaella lignohabitans.</title>
        <authorList>
            <person name="Bellasio M."/>
            <person name="Peymann A."/>
            <person name="Valli M."/>
            <person name="Sipitzky M."/>
            <person name="Graf A."/>
            <person name="Sauer M."/>
            <person name="Marx H."/>
            <person name="Mattanovich D."/>
        </authorList>
    </citation>
    <scope>NUCLEOTIDE SEQUENCE [LARGE SCALE GENOMIC DNA]</scope>
    <source>
        <strain evidence="4 5">CBS 10342</strain>
    </source>
</reference>
<comment type="similarity">
    <text evidence="1">Belongs to the VPS25 family.</text>
</comment>